<organism evidence="2 3">
    <name type="scientific">Pyrenophora teres f. teres</name>
    <dbReference type="NCBI Taxonomy" id="97479"/>
    <lineage>
        <taxon>Eukaryota</taxon>
        <taxon>Fungi</taxon>
        <taxon>Dikarya</taxon>
        <taxon>Ascomycota</taxon>
        <taxon>Pezizomycotina</taxon>
        <taxon>Dothideomycetes</taxon>
        <taxon>Pleosporomycetidae</taxon>
        <taxon>Pleosporales</taxon>
        <taxon>Pleosporineae</taxon>
        <taxon>Pleosporaceae</taxon>
        <taxon>Pyrenophora</taxon>
    </lineage>
</organism>
<dbReference type="AlphaFoldDB" id="A0A6S6VYT5"/>
<feature type="region of interest" description="Disordered" evidence="1">
    <location>
        <begin position="1"/>
        <end position="138"/>
    </location>
</feature>
<name>A0A6S6VYT5_9PLEO</name>
<evidence type="ECO:0000313" key="2">
    <source>
        <dbReference type="EMBL" id="CAE7027765.1"/>
    </source>
</evidence>
<proteinExistence type="predicted"/>
<dbReference type="EMBL" id="HG992979">
    <property type="protein sequence ID" value="CAE7027765.1"/>
    <property type="molecule type" value="Genomic_DNA"/>
</dbReference>
<gene>
    <name evidence="2" type="ORF">PTTW11_04303</name>
</gene>
<feature type="region of interest" description="Disordered" evidence="1">
    <location>
        <begin position="200"/>
        <end position="220"/>
    </location>
</feature>
<evidence type="ECO:0000313" key="3">
    <source>
        <dbReference type="Proteomes" id="UP000472372"/>
    </source>
</evidence>
<dbReference type="Proteomes" id="UP000472372">
    <property type="component" value="Chromosome 3"/>
</dbReference>
<evidence type="ECO:0000256" key="1">
    <source>
        <dbReference type="SAM" id="MobiDB-lite"/>
    </source>
</evidence>
<reference evidence="2" key="1">
    <citation type="submission" date="2021-02" db="EMBL/GenBank/DDBJ databases">
        <authorList>
            <person name="Syme A R."/>
            <person name="Syme A R."/>
            <person name="Moolhuijzen P."/>
        </authorList>
    </citation>
    <scope>NUCLEOTIDE SEQUENCE</scope>
    <source>
        <strain evidence="2">W1-1</strain>
    </source>
</reference>
<protein>
    <submittedName>
        <fullName evidence="2">Uncharacterized protein</fullName>
    </submittedName>
</protein>
<feature type="compositionally biased region" description="Low complexity" evidence="1">
    <location>
        <begin position="60"/>
        <end position="73"/>
    </location>
</feature>
<sequence>MNTSFVRRSTRSRTTKQSYVEMPEFNEDTSGDELSSFVKVRASKRSHPVVIDSEDDDSVEVTPPSRPSMRSRPVVIDSDDDSAEVAPLPRPLNRRRSVVPDSEDDLSEVAPPSRPSMRRRSVVPDTEDDSDEGANPPYTCHQPCVWEHASASAQKPVVSAAHRQSHHWEFATSDVPEGDMPTGDEDDSVSATTPAEFAVGIDVDKDSDEEDEFFPGPDPTIEDEVVDVSDRYVYNVNAVLEVSDVEVDQDFARKMRVILDTLHEWAKSISHAEFKAMAREDRPVTYSVWRALQKVSVEFLLAMYLPGIPLDVQELFSKKEWNFEDLLSLAEVEEEEGQDQGIWEFPYWFLASRLKYWLRVLCWVGC</sequence>
<accession>A0A6S6VYT5</accession>